<evidence type="ECO:0000259" key="8">
    <source>
        <dbReference type="Pfam" id="PF07393"/>
    </source>
</evidence>
<accession>A0A671S202</accession>
<proteinExistence type="inferred from homology"/>
<evidence type="ECO:0000256" key="2">
    <source>
        <dbReference type="ARBA" id="ARBA00017524"/>
    </source>
</evidence>
<dbReference type="Proteomes" id="UP000472260">
    <property type="component" value="Unassembled WGS sequence"/>
</dbReference>
<feature type="domain" description="Exocyst complex component Sec10 N-terminal" evidence="9">
    <location>
        <begin position="41"/>
        <end position="150"/>
    </location>
</feature>
<reference evidence="10" key="1">
    <citation type="submission" date="2025-08" db="UniProtKB">
        <authorList>
            <consortium name="Ensembl"/>
        </authorList>
    </citation>
    <scope>IDENTIFICATION</scope>
</reference>
<organism evidence="10 11">
    <name type="scientific">Sinocyclocheilus anshuiensis</name>
    <dbReference type="NCBI Taxonomy" id="1608454"/>
    <lineage>
        <taxon>Eukaryota</taxon>
        <taxon>Metazoa</taxon>
        <taxon>Chordata</taxon>
        <taxon>Craniata</taxon>
        <taxon>Vertebrata</taxon>
        <taxon>Euteleostomi</taxon>
        <taxon>Actinopterygii</taxon>
        <taxon>Neopterygii</taxon>
        <taxon>Teleostei</taxon>
        <taxon>Ostariophysi</taxon>
        <taxon>Cypriniformes</taxon>
        <taxon>Cyprinidae</taxon>
        <taxon>Cyprininae</taxon>
        <taxon>Sinocyclocheilus</taxon>
    </lineage>
</organism>
<dbReference type="InterPro" id="IPR048625">
    <property type="entry name" value="Sec10_N"/>
</dbReference>
<dbReference type="GO" id="GO:0000145">
    <property type="term" value="C:exocyst"/>
    <property type="evidence" value="ECO:0007669"/>
    <property type="project" value="TreeGrafter"/>
</dbReference>
<evidence type="ECO:0000256" key="5">
    <source>
        <dbReference type="ARBA" id="ARBA00023054"/>
    </source>
</evidence>
<comment type="similarity">
    <text evidence="1">Belongs to the SEC10 family.</text>
</comment>
<dbReference type="Pfam" id="PF07393">
    <property type="entry name" value="Sec10_HB"/>
    <property type="match status" value="1"/>
</dbReference>
<dbReference type="PANTHER" id="PTHR12100:SF0">
    <property type="entry name" value="EXOCYST COMPLEX COMPONENT 5"/>
    <property type="match status" value="1"/>
</dbReference>
<evidence type="ECO:0000259" key="9">
    <source>
        <dbReference type="Pfam" id="PF20667"/>
    </source>
</evidence>
<dbReference type="GO" id="GO:0006887">
    <property type="term" value="P:exocytosis"/>
    <property type="evidence" value="ECO:0007669"/>
    <property type="project" value="TreeGrafter"/>
</dbReference>
<sequence length="686" mass="79179">MANVTTAQLFEEPFDADEYIERLAWRTPGGGSKGGAEAFDPKKLLEEFVNHIEELKQLDEKIQRKVEKLEQQCHREAKEFAHKVQDLQRSNQVAFQHFQELDEHISYVATKVCHLGDQLEGVNTPRQRAVEAQRLMTYFNEFLDGELRSDVFNNPDKIKEAADIIQKLHLIRQLIQEFTAAQRRGEIGRMREVAAVLLHFKGYAHCVDVYIKQCQEGAYMRNDVFEDIAILCQRVNKQVGEVFCSPETVMAKLIQSIFENKIQAHVKERLDETRNSDVEQYLKNLYDLYTRTTVLAAKLSDFNLGSDKHTFLSKLIKNIFSCYLESYIDMERQYLQNRSGMILQRYYDSKNHQKRPVGTGSIQELKERIRQRTNLPLGPSIDTHGETFLSQEVVVNLLQETRHAFERCNKLSDPADLPKNAFSIFLLLVEYLCVDHIDYALEIGLSAIPSADAKNANLYFLDVVQQANTIFHLFDKQFNDHLMPLISSSPKLTECLHKKKEVIEQMEVKLDTGIDRTLNCMIGQMKHILATEQKKTDFKPEDENNVMIQYTTACSKVCAYVSKQVERVRRSMDGKNVDTVLTELGVRFHRLIHEHLQQFSYSSMGGMLAICDVAEYRRSAKDFRVPLVLQLFDTLHALCNLLVVAPDNLKQVCSGEQLTNLDRNLLHAFVQLRVDYRSARLGRHFS</sequence>
<dbReference type="InterPro" id="IPR048627">
    <property type="entry name" value="Sec10_HB"/>
</dbReference>
<dbReference type="AlphaFoldDB" id="A0A671S202"/>
<feature type="coiled-coil region" evidence="7">
    <location>
        <begin position="45"/>
        <end position="79"/>
    </location>
</feature>
<evidence type="ECO:0000256" key="6">
    <source>
        <dbReference type="ARBA" id="ARBA00031471"/>
    </source>
</evidence>
<keyword evidence="11" id="KW-1185">Reference proteome</keyword>
<evidence type="ECO:0000313" key="10">
    <source>
        <dbReference type="Ensembl" id="ENSSANP00000090021.1"/>
    </source>
</evidence>
<keyword evidence="5 7" id="KW-0175">Coiled coil</keyword>
<evidence type="ECO:0000256" key="1">
    <source>
        <dbReference type="ARBA" id="ARBA00006572"/>
    </source>
</evidence>
<protein>
    <recommendedName>
        <fullName evidence="2">Exocyst complex component 5</fullName>
    </recommendedName>
    <alternativeName>
        <fullName evidence="6">Exocyst complex component Sec10</fullName>
    </alternativeName>
</protein>
<dbReference type="Ensembl" id="ENSSANT00000095628.1">
    <property type="protein sequence ID" value="ENSSANP00000090021.1"/>
    <property type="gene ID" value="ENSSANG00000044255.1"/>
</dbReference>
<dbReference type="PANTHER" id="PTHR12100">
    <property type="entry name" value="SEC10"/>
    <property type="match status" value="1"/>
</dbReference>
<evidence type="ECO:0000256" key="4">
    <source>
        <dbReference type="ARBA" id="ARBA00022483"/>
    </source>
</evidence>
<keyword evidence="4" id="KW-0268">Exocytosis</keyword>
<dbReference type="Pfam" id="PF20667">
    <property type="entry name" value="Sec10_N"/>
    <property type="match status" value="1"/>
</dbReference>
<evidence type="ECO:0000313" key="11">
    <source>
        <dbReference type="Proteomes" id="UP000472260"/>
    </source>
</evidence>
<keyword evidence="3" id="KW-0813">Transport</keyword>
<dbReference type="InterPro" id="IPR009976">
    <property type="entry name" value="Sec10-like"/>
</dbReference>
<dbReference type="GO" id="GO:0006893">
    <property type="term" value="P:Golgi to plasma membrane transport"/>
    <property type="evidence" value="ECO:0007669"/>
    <property type="project" value="TreeGrafter"/>
</dbReference>
<feature type="domain" description="Exocyst complex component Sec10-like alpha-helical bundle" evidence="8">
    <location>
        <begin position="154"/>
        <end position="684"/>
    </location>
</feature>
<reference evidence="10" key="2">
    <citation type="submission" date="2025-09" db="UniProtKB">
        <authorList>
            <consortium name="Ensembl"/>
        </authorList>
    </citation>
    <scope>IDENTIFICATION</scope>
</reference>
<gene>
    <name evidence="10" type="primary">exoc5</name>
</gene>
<name>A0A671S202_9TELE</name>
<evidence type="ECO:0000256" key="7">
    <source>
        <dbReference type="SAM" id="Coils"/>
    </source>
</evidence>
<evidence type="ECO:0000256" key="3">
    <source>
        <dbReference type="ARBA" id="ARBA00022448"/>
    </source>
</evidence>